<dbReference type="EMBL" id="GGEC01079226">
    <property type="protein sequence ID" value="MBX59710.1"/>
    <property type="molecule type" value="Transcribed_RNA"/>
</dbReference>
<proteinExistence type="predicted"/>
<protein>
    <submittedName>
        <fullName evidence="1">Uncharacterized protein</fullName>
    </submittedName>
</protein>
<name>A0A2P2PYE7_RHIMU</name>
<reference evidence="1" key="1">
    <citation type="submission" date="2018-02" db="EMBL/GenBank/DDBJ databases">
        <title>Rhizophora mucronata_Transcriptome.</title>
        <authorList>
            <person name="Meera S.P."/>
            <person name="Sreeshan A."/>
            <person name="Augustine A."/>
        </authorList>
    </citation>
    <scope>NUCLEOTIDE SEQUENCE</scope>
    <source>
        <tissue evidence="1">Leaf</tissue>
    </source>
</reference>
<accession>A0A2P2PYE7</accession>
<organism evidence="1">
    <name type="scientific">Rhizophora mucronata</name>
    <name type="common">Asiatic mangrove</name>
    <dbReference type="NCBI Taxonomy" id="61149"/>
    <lineage>
        <taxon>Eukaryota</taxon>
        <taxon>Viridiplantae</taxon>
        <taxon>Streptophyta</taxon>
        <taxon>Embryophyta</taxon>
        <taxon>Tracheophyta</taxon>
        <taxon>Spermatophyta</taxon>
        <taxon>Magnoliopsida</taxon>
        <taxon>eudicotyledons</taxon>
        <taxon>Gunneridae</taxon>
        <taxon>Pentapetalae</taxon>
        <taxon>rosids</taxon>
        <taxon>fabids</taxon>
        <taxon>Malpighiales</taxon>
        <taxon>Rhizophoraceae</taxon>
        <taxon>Rhizophora</taxon>
    </lineage>
</organism>
<sequence length="43" mass="4855">MSSFTSEFMESSGQLLQCILLSKFVLVLLYKAADVNEIHVKFS</sequence>
<evidence type="ECO:0000313" key="1">
    <source>
        <dbReference type="EMBL" id="MBX59710.1"/>
    </source>
</evidence>
<dbReference type="AlphaFoldDB" id="A0A2P2PYE7"/>